<name>A0A670IQZ9_PODMU</name>
<dbReference type="SMART" id="SM00449">
    <property type="entry name" value="SPRY"/>
    <property type="match status" value="1"/>
</dbReference>
<accession>A0A670IQZ9</accession>
<reference evidence="6" key="2">
    <citation type="submission" date="2025-08" db="UniProtKB">
        <authorList>
            <consortium name="Ensembl"/>
        </authorList>
    </citation>
    <scope>IDENTIFICATION</scope>
</reference>
<evidence type="ECO:0000259" key="5">
    <source>
        <dbReference type="PROSITE" id="PS50188"/>
    </source>
</evidence>
<dbReference type="PROSITE" id="PS50188">
    <property type="entry name" value="B302_SPRY"/>
    <property type="match status" value="1"/>
</dbReference>
<keyword evidence="7" id="KW-1185">Reference proteome</keyword>
<dbReference type="GeneTree" id="ENSGT01030000234583"/>
<feature type="compositionally biased region" description="Low complexity" evidence="4">
    <location>
        <begin position="1"/>
        <end position="10"/>
    </location>
</feature>
<protein>
    <recommendedName>
        <fullName evidence="5">B30.2/SPRY domain-containing protein</fullName>
    </recommendedName>
</protein>
<keyword evidence="2" id="KW-0800">Toxin</keyword>
<evidence type="ECO:0000313" key="6">
    <source>
        <dbReference type="Ensembl" id="ENSPMRP00000014568.1"/>
    </source>
</evidence>
<dbReference type="InterPro" id="IPR003877">
    <property type="entry name" value="SPRY_dom"/>
</dbReference>
<evidence type="ECO:0000256" key="4">
    <source>
        <dbReference type="SAM" id="MobiDB-lite"/>
    </source>
</evidence>
<dbReference type="PRINTS" id="PR01407">
    <property type="entry name" value="BUTYPHLNCDUF"/>
</dbReference>
<dbReference type="InterPro" id="IPR013320">
    <property type="entry name" value="ConA-like_dom_sf"/>
</dbReference>
<dbReference type="InterPro" id="IPR050143">
    <property type="entry name" value="TRIM/RBCC"/>
</dbReference>
<reference evidence="6" key="3">
    <citation type="submission" date="2025-09" db="UniProtKB">
        <authorList>
            <consortium name="Ensembl"/>
        </authorList>
    </citation>
    <scope>IDENTIFICATION</scope>
</reference>
<dbReference type="OMA" id="GTAHPEY"/>
<evidence type="ECO:0000256" key="2">
    <source>
        <dbReference type="ARBA" id="ARBA00022699"/>
    </source>
</evidence>
<keyword evidence="2" id="KW-0528">Neurotoxin</keyword>
<dbReference type="SUPFAM" id="SSF49899">
    <property type="entry name" value="Concanavalin A-like lectins/glucanases"/>
    <property type="match status" value="1"/>
</dbReference>
<proteinExistence type="inferred from homology"/>
<dbReference type="Proteomes" id="UP000472272">
    <property type="component" value="Chromosome 2"/>
</dbReference>
<evidence type="ECO:0000256" key="3">
    <source>
        <dbReference type="ARBA" id="ARBA00034460"/>
    </source>
</evidence>
<reference evidence="6 7" key="1">
    <citation type="journal article" date="2019" name="Proc. Natl. Acad. Sci. U.S.A.">
        <title>Regulatory changes in pterin and carotenoid genes underlie balanced color polymorphisms in the wall lizard.</title>
        <authorList>
            <person name="Andrade P."/>
            <person name="Pinho C."/>
            <person name="Perez I de Lanuza G."/>
            <person name="Afonso S."/>
            <person name="Brejcha J."/>
            <person name="Rubin C.J."/>
            <person name="Wallerman O."/>
            <person name="Pereira P."/>
            <person name="Sabatino S.J."/>
            <person name="Bellati A."/>
            <person name="Pellitteri-Rosa D."/>
            <person name="Bosakova Z."/>
            <person name="Bunikis I."/>
            <person name="Carretero M.A."/>
            <person name="Feiner N."/>
            <person name="Marsik P."/>
            <person name="Pauperio F."/>
            <person name="Salvi D."/>
            <person name="Soler L."/>
            <person name="While G.M."/>
            <person name="Uller T."/>
            <person name="Font E."/>
            <person name="Andersson L."/>
            <person name="Carneiro M."/>
        </authorList>
    </citation>
    <scope>NUCLEOTIDE SEQUENCE</scope>
</reference>
<sequence>MTKQQQQQQQYAGSPPPRCLSTQGVQKLLKKLPAEKEAEGVGNQAVSPAVCRELCLGKFKGPLQYLAWNEMRSIVRTEVEPVNLDCGTAHPEYTFLLQNYRTAFGLFKNPLNYPAIFQDSPVVLGKEGFHSGRHYWEVEVQNKEDWLIGVALESIPRQKGKDPTSLTDKIWCLEPTEEDSEPQNGSSWWKVGVYLDYEGGQVSFYDVAAGSHLCTHTARFSEKVYPFFQPTPAAFRQKRTISLKTSHS</sequence>
<organism evidence="6 7">
    <name type="scientific">Podarcis muralis</name>
    <name type="common">Wall lizard</name>
    <name type="synonym">Lacerta muralis</name>
    <dbReference type="NCBI Taxonomy" id="64176"/>
    <lineage>
        <taxon>Eukaryota</taxon>
        <taxon>Metazoa</taxon>
        <taxon>Chordata</taxon>
        <taxon>Craniata</taxon>
        <taxon>Vertebrata</taxon>
        <taxon>Euteleostomi</taxon>
        <taxon>Lepidosauria</taxon>
        <taxon>Squamata</taxon>
        <taxon>Bifurcata</taxon>
        <taxon>Unidentata</taxon>
        <taxon>Episquamata</taxon>
        <taxon>Laterata</taxon>
        <taxon>Lacertibaenia</taxon>
        <taxon>Lacertidae</taxon>
        <taxon>Podarcis</taxon>
    </lineage>
</organism>
<dbReference type="Pfam" id="PF00622">
    <property type="entry name" value="SPRY"/>
    <property type="match status" value="1"/>
</dbReference>
<comment type="similarity">
    <text evidence="1">Belongs to the ohanin/vespryn family.</text>
</comment>
<dbReference type="AlphaFoldDB" id="A0A670IQZ9"/>
<comment type="function">
    <text evidence="3">Neurotoxin that produces dose-dependent hypolocomotion and hyperalgesia in mice. May directly act on the central nervous system, as it is 6500-fold more potent when administered intracerebroventricularly than intraperitoneal.</text>
</comment>
<dbReference type="Gene3D" id="2.60.120.920">
    <property type="match status" value="1"/>
</dbReference>
<feature type="domain" description="B30.2/SPRY" evidence="5">
    <location>
        <begin position="62"/>
        <end position="248"/>
    </location>
</feature>
<evidence type="ECO:0000256" key="1">
    <source>
        <dbReference type="ARBA" id="ARBA00009651"/>
    </source>
</evidence>
<dbReference type="InterPro" id="IPR043136">
    <property type="entry name" value="B30.2/SPRY_sf"/>
</dbReference>
<dbReference type="InterPro" id="IPR001870">
    <property type="entry name" value="B30.2/SPRY"/>
</dbReference>
<dbReference type="InterPro" id="IPR003879">
    <property type="entry name" value="Butyrophylin_SPRY"/>
</dbReference>
<dbReference type="Ensembl" id="ENSPMRT00000015563.1">
    <property type="protein sequence ID" value="ENSPMRP00000014568.1"/>
    <property type="gene ID" value="ENSPMRG00000009725.1"/>
</dbReference>
<evidence type="ECO:0000313" key="7">
    <source>
        <dbReference type="Proteomes" id="UP000472272"/>
    </source>
</evidence>
<dbReference type="PANTHER" id="PTHR24103">
    <property type="entry name" value="E3 UBIQUITIN-PROTEIN LIGASE TRIM"/>
    <property type="match status" value="1"/>
</dbReference>
<feature type="region of interest" description="Disordered" evidence="4">
    <location>
        <begin position="1"/>
        <end position="20"/>
    </location>
</feature>